<evidence type="ECO:0000313" key="1">
    <source>
        <dbReference type="EMBL" id="CAG7818643.1"/>
    </source>
</evidence>
<gene>
    <name evidence="1" type="ORF">AFUS01_LOCUS29131</name>
</gene>
<evidence type="ECO:0000313" key="2">
    <source>
        <dbReference type="Proteomes" id="UP000708208"/>
    </source>
</evidence>
<keyword evidence="2" id="KW-1185">Reference proteome</keyword>
<accession>A0A8J2LA65</accession>
<dbReference type="EMBL" id="CAJVCH010426246">
    <property type="protein sequence ID" value="CAG7818643.1"/>
    <property type="molecule type" value="Genomic_DNA"/>
</dbReference>
<sequence>MIRNGAPIEHVSLVGNPTEEHTSFWGQVIFVNYLPSREACLVIINRPLEEILIELGISIILGINNGI</sequence>
<proteinExistence type="predicted"/>
<reference evidence="1" key="1">
    <citation type="submission" date="2021-06" db="EMBL/GenBank/DDBJ databases">
        <authorList>
            <person name="Hodson N. C."/>
            <person name="Mongue J. A."/>
            <person name="Jaron S. K."/>
        </authorList>
    </citation>
    <scope>NUCLEOTIDE SEQUENCE</scope>
</reference>
<dbReference type="AlphaFoldDB" id="A0A8J2LA65"/>
<protein>
    <submittedName>
        <fullName evidence="1">Uncharacterized protein</fullName>
    </submittedName>
</protein>
<organism evidence="1 2">
    <name type="scientific">Allacma fusca</name>
    <dbReference type="NCBI Taxonomy" id="39272"/>
    <lineage>
        <taxon>Eukaryota</taxon>
        <taxon>Metazoa</taxon>
        <taxon>Ecdysozoa</taxon>
        <taxon>Arthropoda</taxon>
        <taxon>Hexapoda</taxon>
        <taxon>Collembola</taxon>
        <taxon>Symphypleona</taxon>
        <taxon>Sminthuridae</taxon>
        <taxon>Allacma</taxon>
    </lineage>
</organism>
<dbReference type="Proteomes" id="UP000708208">
    <property type="component" value="Unassembled WGS sequence"/>
</dbReference>
<name>A0A8J2LA65_9HEXA</name>
<comment type="caution">
    <text evidence="1">The sequence shown here is derived from an EMBL/GenBank/DDBJ whole genome shotgun (WGS) entry which is preliminary data.</text>
</comment>